<sequence>MAPTTAASGSTHRGREWGAGRASACRVGAPDTPPAGATSTGQGHKAEVAAQLPTRAADNNLGPGHAPMAQAGSVYAVQELLGPAPTQCRPRHLLRGSSGNQGFSQRLPAGRLAQLRCSTSTEHRHLPLQCVLAPRCTCGHRTPLPVTREQRRVPGEAGVDHYWPAAPGTTNVPACLPVWVASEIKKLDTPYWPPVLSFGLEGIATQQLETKAGSHTTMRFLHRSETKTRFLLPDPFVSTYSDPIQERDLKSLWLRIYK</sequence>
<organism evidence="2 3">
    <name type="scientific">Pleurodeles waltl</name>
    <name type="common">Iberian ribbed newt</name>
    <dbReference type="NCBI Taxonomy" id="8319"/>
    <lineage>
        <taxon>Eukaryota</taxon>
        <taxon>Metazoa</taxon>
        <taxon>Chordata</taxon>
        <taxon>Craniata</taxon>
        <taxon>Vertebrata</taxon>
        <taxon>Euteleostomi</taxon>
        <taxon>Amphibia</taxon>
        <taxon>Batrachia</taxon>
        <taxon>Caudata</taxon>
        <taxon>Salamandroidea</taxon>
        <taxon>Salamandridae</taxon>
        <taxon>Pleurodelinae</taxon>
        <taxon>Pleurodeles</taxon>
    </lineage>
</organism>
<feature type="region of interest" description="Disordered" evidence="1">
    <location>
        <begin position="1"/>
        <end position="46"/>
    </location>
</feature>
<keyword evidence="3" id="KW-1185">Reference proteome</keyword>
<gene>
    <name evidence="2" type="ORF">NDU88_001845</name>
</gene>
<dbReference type="AlphaFoldDB" id="A0AAV7TJW1"/>
<feature type="compositionally biased region" description="Polar residues" evidence="1">
    <location>
        <begin position="1"/>
        <end position="11"/>
    </location>
</feature>
<evidence type="ECO:0000256" key="1">
    <source>
        <dbReference type="SAM" id="MobiDB-lite"/>
    </source>
</evidence>
<dbReference type="Proteomes" id="UP001066276">
    <property type="component" value="Chromosome 3_2"/>
</dbReference>
<comment type="caution">
    <text evidence="2">The sequence shown here is derived from an EMBL/GenBank/DDBJ whole genome shotgun (WGS) entry which is preliminary data.</text>
</comment>
<reference evidence="2" key="1">
    <citation type="journal article" date="2022" name="bioRxiv">
        <title>Sequencing and chromosome-scale assembly of the giantPleurodeles waltlgenome.</title>
        <authorList>
            <person name="Brown T."/>
            <person name="Elewa A."/>
            <person name="Iarovenko S."/>
            <person name="Subramanian E."/>
            <person name="Araus A.J."/>
            <person name="Petzold A."/>
            <person name="Susuki M."/>
            <person name="Suzuki K.-i.T."/>
            <person name="Hayashi T."/>
            <person name="Toyoda A."/>
            <person name="Oliveira C."/>
            <person name="Osipova E."/>
            <person name="Leigh N.D."/>
            <person name="Simon A."/>
            <person name="Yun M.H."/>
        </authorList>
    </citation>
    <scope>NUCLEOTIDE SEQUENCE</scope>
    <source>
        <strain evidence="2">20211129_DDA</strain>
        <tissue evidence="2">Liver</tissue>
    </source>
</reference>
<evidence type="ECO:0000313" key="3">
    <source>
        <dbReference type="Proteomes" id="UP001066276"/>
    </source>
</evidence>
<dbReference type="EMBL" id="JANPWB010000006">
    <property type="protein sequence ID" value="KAJ1176571.1"/>
    <property type="molecule type" value="Genomic_DNA"/>
</dbReference>
<proteinExistence type="predicted"/>
<protein>
    <submittedName>
        <fullName evidence="2">Uncharacterized protein</fullName>
    </submittedName>
</protein>
<accession>A0AAV7TJW1</accession>
<name>A0AAV7TJW1_PLEWA</name>
<evidence type="ECO:0000313" key="2">
    <source>
        <dbReference type="EMBL" id="KAJ1176571.1"/>
    </source>
</evidence>